<evidence type="ECO:0000313" key="4">
    <source>
        <dbReference type="Proteomes" id="UP001589575"/>
    </source>
</evidence>
<keyword evidence="1" id="KW-0560">Oxidoreductase</keyword>
<dbReference type="Pfam" id="PF08028">
    <property type="entry name" value="Acyl-CoA_dh_2"/>
    <property type="match status" value="1"/>
</dbReference>
<dbReference type="SUPFAM" id="SSF56645">
    <property type="entry name" value="Acyl-CoA dehydrogenase NM domain-like"/>
    <property type="match status" value="1"/>
</dbReference>
<keyword evidence="4" id="KW-1185">Reference proteome</keyword>
<dbReference type="PANTHER" id="PTHR48083">
    <property type="entry name" value="MEDIUM-CHAIN SPECIFIC ACYL-COA DEHYDROGENASE, MITOCHONDRIAL-RELATED"/>
    <property type="match status" value="1"/>
</dbReference>
<proteinExistence type="predicted"/>
<dbReference type="InterPro" id="IPR050741">
    <property type="entry name" value="Acyl-CoA_dehydrogenase"/>
</dbReference>
<dbReference type="InterPro" id="IPR036250">
    <property type="entry name" value="AcylCo_DH-like_C"/>
</dbReference>
<dbReference type="InterPro" id="IPR013107">
    <property type="entry name" value="Acyl-CoA_DH_C"/>
</dbReference>
<gene>
    <name evidence="3" type="ORF">ACFFX0_11530</name>
</gene>
<comment type="caution">
    <text evidence="3">The sequence shown here is derived from an EMBL/GenBank/DDBJ whole genome shotgun (WGS) entry which is preliminary data.</text>
</comment>
<reference evidence="3 4" key="1">
    <citation type="submission" date="2024-09" db="EMBL/GenBank/DDBJ databases">
        <authorList>
            <person name="Sun Q."/>
            <person name="Mori K."/>
        </authorList>
    </citation>
    <scope>NUCLEOTIDE SEQUENCE [LARGE SCALE GENOMIC DNA]</scope>
    <source>
        <strain evidence="3 4">CCM 7609</strain>
    </source>
</reference>
<protein>
    <recommendedName>
        <fullName evidence="2">Acyl-CoA dehydrogenase C-terminal domain-containing protein</fullName>
    </recommendedName>
</protein>
<dbReference type="SUPFAM" id="SSF47203">
    <property type="entry name" value="Acyl-CoA dehydrogenase C-terminal domain-like"/>
    <property type="match status" value="1"/>
</dbReference>
<evidence type="ECO:0000313" key="3">
    <source>
        <dbReference type="EMBL" id="MFB9071798.1"/>
    </source>
</evidence>
<dbReference type="EMBL" id="JBHMFI010000001">
    <property type="protein sequence ID" value="MFB9071798.1"/>
    <property type="molecule type" value="Genomic_DNA"/>
</dbReference>
<dbReference type="Gene3D" id="1.20.140.10">
    <property type="entry name" value="Butyryl-CoA Dehydrogenase, subunit A, domain 3"/>
    <property type="match status" value="1"/>
</dbReference>
<dbReference type="PANTHER" id="PTHR48083:SF19">
    <property type="entry name" value="FLAVIN-DEPENDENT MONOOXYGENASE, OXYGENASE SUBUNIT HSAA"/>
    <property type="match status" value="1"/>
</dbReference>
<dbReference type="InterPro" id="IPR009100">
    <property type="entry name" value="AcylCoA_DH/oxidase_NM_dom_sf"/>
</dbReference>
<sequence>MELTGTKYYSTGSIYADWIFVSAADRRGGGSGTDTALPPLVSVQVRRDHPGVDIQDDWDGFGQRLTGSGTATFTAVPADPQLINPRVDESAGPSVQHAVYQLTHLSALAGIVQAAHRDITAFITSRSRNLFNPTIALTEDTMVQQVVGETYGAVKTIEASVLAAAASLDRALASGDPADHAAGDAHLFAVQGTVIELALHTVGRVFEVGGASATSTSRALDRHWRNARTISSHNPAILRQRVVGDYLLNGTSPAESTARILTGQAGQTGQAGH</sequence>
<feature type="domain" description="Acyl-CoA dehydrogenase C-terminal" evidence="2">
    <location>
        <begin position="106"/>
        <end position="234"/>
    </location>
</feature>
<evidence type="ECO:0000259" key="2">
    <source>
        <dbReference type="Pfam" id="PF08028"/>
    </source>
</evidence>
<evidence type="ECO:0000256" key="1">
    <source>
        <dbReference type="ARBA" id="ARBA00023002"/>
    </source>
</evidence>
<dbReference type="InterPro" id="IPR046373">
    <property type="entry name" value="Acyl-CoA_Oxase/DH_mid-dom_sf"/>
</dbReference>
<accession>A0ABV5FYP5</accession>
<organism evidence="3 4">
    <name type="scientific">Citricoccus parietis</name>
    <dbReference type="NCBI Taxonomy" id="592307"/>
    <lineage>
        <taxon>Bacteria</taxon>
        <taxon>Bacillati</taxon>
        <taxon>Actinomycetota</taxon>
        <taxon>Actinomycetes</taxon>
        <taxon>Micrococcales</taxon>
        <taxon>Micrococcaceae</taxon>
        <taxon>Citricoccus</taxon>
    </lineage>
</organism>
<dbReference type="Proteomes" id="UP001589575">
    <property type="component" value="Unassembled WGS sequence"/>
</dbReference>
<dbReference type="Gene3D" id="2.40.110.10">
    <property type="entry name" value="Butyryl-CoA Dehydrogenase, subunit A, domain 2"/>
    <property type="match status" value="1"/>
</dbReference>
<name>A0ABV5FYP5_9MICC</name>